<sequence length="147" mass="17062">MTELAARERRKAVLTEKSKVKERRQILKEGRARTARSPYGVELSKEVRRVPTHAERQGELRAAQSETDTKRWREELLQRALEGAHRADLQQRALLAQRREDAIRSSQEKLRFLEARQVAAQAGRMARRSDESAQRRRRNARPRSAAA</sequence>
<accession>A0A7S3FG14</accession>
<gene>
    <name evidence="2" type="ORF">PSIN1315_LOCUS10549</name>
</gene>
<evidence type="ECO:0000313" key="2">
    <source>
        <dbReference type="EMBL" id="CAE0145823.1"/>
    </source>
</evidence>
<organism evidence="2">
    <name type="scientific">Prasinoderma singulare</name>
    <dbReference type="NCBI Taxonomy" id="676789"/>
    <lineage>
        <taxon>Eukaryota</taxon>
        <taxon>Viridiplantae</taxon>
        <taxon>Prasinodermophyta</taxon>
        <taxon>Prasinodermophyceae</taxon>
        <taxon>Prasinodermales</taxon>
        <taxon>Prasinodermaceae</taxon>
        <taxon>Prasinoderma</taxon>
    </lineage>
</organism>
<reference evidence="2" key="1">
    <citation type="submission" date="2021-01" db="EMBL/GenBank/DDBJ databases">
        <authorList>
            <person name="Corre E."/>
            <person name="Pelletier E."/>
            <person name="Niang G."/>
            <person name="Scheremetjew M."/>
            <person name="Finn R."/>
            <person name="Kale V."/>
            <person name="Holt S."/>
            <person name="Cochrane G."/>
            <person name="Meng A."/>
            <person name="Brown T."/>
            <person name="Cohen L."/>
        </authorList>
    </citation>
    <scope>NUCLEOTIDE SEQUENCE</scope>
    <source>
        <strain evidence="2">RCC927</strain>
    </source>
</reference>
<proteinExistence type="predicted"/>
<name>A0A7S3FG14_9VIRI</name>
<protein>
    <submittedName>
        <fullName evidence="2">Uncharacterized protein</fullName>
    </submittedName>
</protein>
<evidence type="ECO:0000256" key="1">
    <source>
        <dbReference type="SAM" id="MobiDB-lite"/>
    </source>
</evidence>
<feature type="region of interest" description="Disordered" evidence="1">
    <location>
        <begin position="120"/>
        <end position="147"/>
    </location>
</feature>
<dbReference type="AlphaFoldDB" id="A0A7S3FG14"/>
<feature type="compositionally biased region" description="Basic and acidic residues" evidence="1">
    <location>
        <begin position="47"/>
        <end position="59"/>
    </location>
</feature>
<feature type="region of interest" description="Disordered" evidence="1">
    <location>
        <begin position="47"/>
        <end position="69"/>
    </location>
</feature>
<dbReference type="EMBL" id="HBHY01016292">
    <property type="protein sequence ID" value="CAE0145823.1"/>
    <property type="molecule type" value="Transcribed_RNA"/>
</dbReference>